<sequence length="125" mass="13519">MPLMFLNGTAMSGGADHHLVGDAPLVTRTTTAPRYRFHAVGGRYPALEDVGHGGAAVHGEVYDMSYEQLREVLLPGEPDGLELGVIELADGTGSLAMILRREYAQLPPLTDISAQASWRAYQERV</sequence>
<evidence type="ECO:0000259" key="1">
    <source>
        <dbReference type="Pfam" id="PF21986"/>
    </source>
</evidence>
<dbReference type="InterPro" id="IPR013024">
    <property type="entry name" value="GGCT-like"/>
</dbReference>
<dbReference type="InterPro" id="IPR036568">
    <property type="entry name" value="GGCT-like_sf"/>
</dbReference>
<dbReference type="CDD" id="cd06661">
    <property type="entry name" value="GGCT_like"/>
    <property type="match status" value="1"/>
</dbReference>
<reference evidence="2 3" key="1">
    <citation type="submission" date="2022-03" db="EMBL/GenBank/DDBJ databases">
        <title>Pseudonocardia alaer sp. nov., a novel actinomycete isolated from reed forest soil.</title>
        <authorList>
            <person name="Wang L."/>
        </authorList>
    </citation>
    <scope>NUCLEOTIDE SEQUENCE [LARGE SCALE GENOMIC DNA]</scope>
    <source>
        <strain evidence="2 3">Y-16303</strain>
        <plasmid evidence="2">unnamed</plasmid>
    </source>
</reference>
<proteinExistence type="predicted"/>
<name>A0ABS9T7R5_9PSEU</name>
<dbReference type="InterPro" id="IPR053844">
    <property type="entry name" value="AH_C"/>
</dbReference>
<dbReference type="Proteomes" id="UP001299970">
    <property type="component" value="Unassembled WGS sequence"/>
</dbReference>
<accession>A0ABS9T7R5</accession>
<dbReference type="Pfam" id="PF21986">
    <property type="entry name" value="AH_C"/>
    <property type="match status" value="1"/>
</dbReference>
<dbReference type="SUPFAM" id="SSF110857">
    <property type="entry name" value="Gamma-glutamyl cyclotransferase-like"/>
    <property type="match status" value="1"/>
</dbReference>
<dbReference type="RefSeq" id="WP_241034429.1">
    <property type="nucleotide sequence ID" value="NZ_BAAAJF010000034.1"/>
</dbReference>
<dbReference type="Gene3D" id="3.10.490.10">
    <property type="entry name" value="Gamma-glutamyl cyclotransferase-like"/>
    <property type="match status" value="1"/>
</dbReference>
<evidence type="ECO:0000313" key="3">
    <source>
        <dbReference type="Proteomes" id="UP001299970"/>
    </source>
</evidence>
<gene>
    <name evidence="2" type="ORF">MMF94_02690</name>
</gene>
<protein>
    <submittedName>
        <fullName evidence="2">Gamma-glutamylcyclotransferase</fullName>
    </submittedName>
</protein>
<keyword evidence="2" id="KW-0614">Plasmid</keyword>
<comment type="caution">
    <text evidence="2">The sequence shown here is derived from an EMBL/GenBank/DDBJ whole genome shotgun (WGS) entry which is preliminary data.</text>
</comment>
<geneLocation type="plasmid" evidence="2">
    <name>unnamed</name>
</geneLocation>
<feature type="domain" description="Allophanate hydrolase C-terminal" evidence="1">
    <location>
        <begin position="4"/>
        <end position="122"/>
    </location>
</feature>
<keyword evidence="3" id="KW-1185">Reference proteome</keyword>
<dbReference type="EMBL" id="JAKXMK010000002">
    <property type="protein sequence ID" value="MCH6164579.1"/>
    <property type="molecule type" value="Genomic_DNA"/>
</dbReference>
<organism evidence="2 3">
    <name type="scientific">Pseudonocardia alaniniphila</name>
    <dbReference type="NCBI Taxonomy" id="75291"/>
    <lineage>
        <taxon>Bacteria</taxon>
        <taxon>Bacillati</taxon>
        <taxon>Actinomycetota</taxon>
        <taxon>Actinomycetes</taxon>
        <taxon>Pseudonocardiales</taxon>
        <taxon>Pseudonocardiaceae</taxon>
        <taxon>Pseudonocardia</taxon>
    </lineage>
</organism>
<evidence type="ECO:0000313" key="2">
    <source>
        <dbReference type="EMBL" id="MCH6164579.1"/>
    </source>
</evidence>